<dbReference type="CDD" id="cd07213">
    <property type="entry name" value="Pat17_PNPLA8_PNPLA9_like1"/>
    <property type="match status" value="1"/>
</dbReference>
<feature type="active site" description="Proton acceptor" evidence="5">
    <location>
        <position position="419"/>
    </location>
</feature>
<dbReference type="OrthoDB" id="1658288at2759"/>
<accession>A0A0A1TYH6</accession>
<evidence type="ECO:0000313" key="9">
    <source>
        <dbReference type="Proteomes" id="UP000014680"/>
    </source>
</evidence>
<dbReference type="InterPro" id="IPR016035">
    <property type="entry name" value="Acyl_Trfase/lysoPLipase"/>
</dbReference>
<dbReference type="Pfam" id="PF01734">
    <property type="entry name" value="Patatin"/>
    <property type="match status" value="1"/>
</dbReference>
<keyword evidence="5" id="KW-0378">Hydrolase</keyword>
<keyword evidence="5" id="KW-0442">Lipid degradation</keyword>
<evidence type="ECO:0000256" key="3">
    <source>
        <dbReference type="ARBA" id="ARBA00023422"/>
    </source>
</evidence>
<dbReference type="VEuPathDB" id="AmoebaDB:EIN_162050"/>
<evidence type="ECO:0000256" key="6">
    <source>
        <dbReference type="SAM" id="MobiDB-lite"/>
    </source>
</evidence>
<gene>
    <name evidence="8" type="ORF">EIN_162050</name>
</gene>
<protein>
    <recommendedName>
        <fullName evidence="1">phospholipase A2</fullName>
        <ecNumber evidence="1">3.1.1.4</ecNumber>
    </recommendedName>
</protein>
<dbReference type="EMBL" id="KB206960">
    <property type="protein sequence ID" value="ELP86571.1"/>
    <property type="molecule type" value="Genomic_DNA"/>
</dbReference>
<feature type="region of interest" description="Disordered" evidence="6">
    <location>
        <begin position="119"/>
        <end position="158"/>
    </location>
</feature>
<sequence>MITLTNVIDAQNLLGETALHLACLHANKYVADLLLDNAADVTLLTTKGLSAYDYLKFSNELCVDRKRLDPKIRKPKFIALGSKKSKSSRDIGKSSMSNATNSFLIEALDDLEKNYSKKSIDRRNRRNSISSCSSAVDEESGVKSSVDPPRSSSTELKKIATKKENSIFSMIFEFIEKKMESGSDSDEKETKEKSKTDVKKKKEKKLPNPIFYETAEEKMRRYEIVTDNLMKSLPKSQPLRSRKYNPGDSYHVLSLDGGGVKCIYQTILLRKIVTEIPEFFEKIDLIAGLSASSLICASILLGYDLNFIEKLMEVVSFETFKSESHLAGIAGHQFSNKFMKMLAERMFGDRKLSDLTRDCSIQSFLIDSGKYSNLNLRNSKAMLFNNFESKYKLDGYLRDVCLQSAAAPGYFDPLNNHVDGSVLVNNPFFLSYPLIIGEYGMAIPKAQLVVLSIGSGYPNVPYYDIEEMGDAGLVQWLIKLSDFTIFARKEMAVTESKVILGERYHRLDPKLTTDVEICDSKNIPIVKQMAEEQDLSETLAWIKKYW</sequence>
<comment type="caution">
    <text evidence="5">Lacks conserved residue(s) required for the propagation of feature annotation.</text>
</comment>
<reference evidence="8 9" key="1">
    <citation type="submission" date="2012-10" db="EMBL/GenBank/DDBJ databases">
        <authorList>
            <person name="Zafar N."/>
            <person name="Inman J."/>
            <person name="Hall N."/>
            <person name="Lorenzi H."/>
            <person name="Caler E."/>
        </authorList>
    </citation>
    <scope>NUCLEOTIDE SEQUENCE [LARGE SCALE GENOMIC DNA]</scope>
    <source>
        <strain evidence="8 9">IP1</strain>
    </source>
</reference>
<dbReference type="Gene3D" id="3.40.1090.10">
    <property type="entry name" value="Cytosolic phospholipase A2 catalytic domain"/>
    <property type="match status" value="1"/>
</dbReference>
<dbReference type="GO" id="GO:0004623">
    <property type="term" value="F:phospholipase A2 activity"/>
    <property type="evidence" value="ECO:0007669"/>
    <property type="project" value="UniProtKB-EC"/>
</dbReference>
<feature type="region of interest" description="Disordered" evidence="6">
    <location>
        <begin position="182"/>
        <end position="201"/>
    </location>
</feature>
<dbReference type="PROSITE" id="PS50088">
    <property type="entry name" value="ANK_REPEAT"/>
    <property type="match status" value="1"/>
</dbReference>
<dbReference type="PROSITE" id="PS51635">
    <property type="entry name" value="PNPLA"/>
    <property type="match status" value="1"/>
</dbReference>
<evidence type="ECO:0000313" key="8">
    <source>
        <dbReference type="EMBL" id="ELP86571.1"/>
    </source>
</evidence>
<dbReference type="KEGG" id="eiv:EIN_162050"/>
<dbReference type="PANTHER" id="PTHR24138:SF10">
    <property type="entry name" value="PHOSPHOLIPASE A2"/>
    <property type="match status" value="1"/>
</dbReference>
<feature type="active site" description="Nucleophile" evidence="5">
    <location>
        <position position="290"/>
    </location>
</feature>
<feature type="repeat" description="ANK" evidence="4">
    <location>
        <begin position="14"/>
        <end position="46"/>
    </location>
</feature>
<dbReference type="InterPro" id="IPR002110">
    <property type="entry name" value="Ankyrin_rpt"/>
</dbReference>
<dbReference type="SUPFAM" id="SSF48403">
    <property type="entry name" value="Ankyrin repeat"/>
    <property type="match status" value="1"/>
</dbReference>
<proteinExistence type="predicted"/>
<dbReference type="PROSITE" id="PS50297">
    <property type="entry name" value="ANK_REP_REGION"/>
    <property type="match status" value="1"/>
</dbReference>
<dbReference type="EC" id="3.1.1.4" evidence="1"/>
<dbReference type="SUPFAM" id="SSF52151">
    <property type="entry name" value="FabD/lysophospholipase-like"/>
    <property type="match status" value="1"/>
</dbReference>
<comment type="catalytic activity">
    <reaction evidence="3">
        <text>a 1,2-diacyl-sn-glycero-3-phosphocholine + H2O = a 1-acyl-sn-glycero-3-phosphocholine + a fatty acid + H(+)</text>
        <dbReference type="Rhea" id="RHEA:15801"/>
        <dbReference type="ChEBI" id="CHEBI:15377"/>
        <dbReference type="ChEBI" id="CHEBI:15378"/>
        <dbReference type="ChEBI" id="CHEBI:28868"/>
        <dbReference type="ChEBI" id="CHEBI:57643"/>
        <dbReference type="ChEBI" id="CHEBI:58168"/>
        <dbReference type="EC" id="3.1.1.4"/>
    </reaction>
    <physiologicalReaction direction="left-to-right" evidence="3">
        <dbReference type="Rhea" id="RHEA:15802"/>
    </physiologicalReaction>
</comment>
<evidence type="ECO:0000256" key="5">
    <source>
        <dbReference type="PROSITE-ProRule" id="PRU01161"/>
    </source>
</evidence>
<keyword evidence="2 5" id="KW-0443">Lipid metabolism</keyword>
<dbReference type="GeneID" id="14885580"/>
<dbReference type="PANTHER" id="PTHR24138">
    <property type="entry name" value="INTRACELLLAR PHOSPHOLIPASE A FAMILY"/>
    <property type="match status" value="1"/>
</dbReference>
<dbReference type="InterPro" id="IPR002641">
    <property type="entry name" value="PNPLA_dom"/>
</dbReference>
<organism evidence="8 9">
    <name type="scientific">Entamoeba invadens IP1</name>
    <dbReference type="NCBI Taxonomy" id="370355"/>
    <lineage>
        <taxon>Eukaryota</taxon>
        <taxon>Amoebozoa</taxon>
        <taxon>Evosea</taxon>
        <taxon>Archamoebae</taxon>
        <taxon>Mastigamoebida</taxon>
        <taxon>Entamoebidae</taxon>
        <taxon>Entamoeba</taxon>
    </lineage>
</organism>
<dbReference type="RefSeq" id="XP_004185917.1">
    <property type="nucleotide sequence ID" value="XM_004185869.1"/>
</dbReference>
<dbReference type="Proteomes" id="UP000014680">
    <property type="component" value="Unassembled WGS sequence"/>
</dbReference>
<feature type="compositionally biased region" description="Basic and acidic residues" evidence="6">
    <location>
        <begin position="188"/>
        <end position="197"/>
    </location>
</feature>
<dbReference type="InterPro" id="IPR047156">
    <property type="entry name" value="Teg/CotR/CapV-like"/>
</dbReference>
<evidence type="ECO:0000256" key="4">
    <source>
        <dbReference type="PROSITE-ProRule" id="PRU00023"/>
    </source>
</evidence>
<evidence type="ECO:0000259" key="7">
    <source>
        <dbReference type="PROSITE" id="PS51635"/>
    </source>
</evidence>
<dbReference type="OMA" id="AESRMMF"/>
<dbReference type="GO" id="GO:0016042">
    <property type="term" value="P:lipid catabolic process"/>
    <property type="evidence" value="ECO:0007669"/>
    <property type="project" value="UniProtKB-UniRule"/>
</dbReference>
<keyword evidence="4" id="KW-0040">ANK repeat</keyword>
<evidence type="ECO:0000256" key="1">
    <source>
        <dbReference type="ARBA" id="ARBA00013278"/>
    </source>
</evidence>
<feature type="domain" description="PNPLA" evidence="7">
    <location>
        <begin position="253"/>
        <end position="432"/>
    </location>
</feature>
<dbReference type="SMART" id="SM00248">
    <property type="entry name" value="ANK"/>
    <property type="match status" value="1"/>
</dbReference>
<keyword evidence="9" id="KW-1185">Reference proteome</keyword>
<name>A0A0A1TYH6_ENTIV</name>
<evidence type="ECO:0000256" key="2">
    <source>
        <dbReference type="ARBA" id="ARBA00023098"/>
    </source>
</evidence>
<dbReference type="AlphaFoldDB" id="A0A0A1TYH6"/>
<dbReference type="InterPro" id="IPR036770">
    <property type="entry name" value="Ankyrin_rpt-contain_sf"/>
</dbReference>
<dbReference type="Gene3D" id="1.25.40.20">
    <property type="entry name" value="Ankyrin repeat-containing domain"/>
    <property type="match status" value="1"/>
</dbReference>